<organism evidence="2 3">
    <name type="scientific">Acropora cervicornis</name>
    <name type="common">Staghorn coral</name>
    <dbReference type="NCBI Taxonomy" id="6130"/>
    <lineage>
        <taxon>Eukaryota</taxon>
        <taxon>Metazoa</taxon>
        <taxon>Cnidaria</taxon>
        <taxon>Anthozoa</taxon>
        <taxon>Hexacorallia</taxon>
        <taxon>Scleractinia</taxon>
        <taxon>Astrocoeniina</taxon>
        <taxon>Acroporidae</taxon>
        <taxon>Acropora</taxon>
    </lineage>
</organism>
<proteinExistence type="inferred from homology"/>
<keyword evidence="3" id="KW-1185">Reference proteome</keyword>
<dbReference type="Pfam" id="PF00837">
    <property type="entry name" value="T4_deiodinase"/>
    <property type="match status" value="1"/>
</dbReference>
<evidence type="ECO:0000256" key="1">
    <source>
        <dbReference type="RuleBase" id="RU000676"/>
    </source>
</evidence>
<name>A0AAD9QGJ4_ACRCE</name>
<evidence type="ECO:0000313" key="2">
    <source>
        <dbReference type="EMBL" id="KAK2560739.1"/>
    </source>
</evidence>
<dbReference type="InterPro" id="IPR036249">
    <property type="entry name" value="Thioredoxin-like_sf"/>
</dbReference>
<evidence type="ECO:0000313" key="3">
    <source>
        <dbReference type="Proteomes" id="UP001249851"/>
    </source>
</evidence>
<reference evidence="2" key="2">
    <citation type="journal article" date="2023" name="Science">
        <title>Genomic signatures of disease resistance in endangered staghorn corals.</title>
        <authorList>
            <person name="Vollmer S.V."/>
            <person name="Selwyn J.D."/>
            <person name="Despard B.A."/>
            <person name="Roesel C.L."/>
        </authorList>
    </citation>
    <scope>NUCLEOTIDE SEQUENCE</scope>
    <source>
        <strain evidence="2">K2</strain>
    </source>
</reference>
<dbReference type="Gene3D" id="3.40.30.10">
    <property type="entry name" value="Glutaredoxin"/>
    <property type="match status" value="1"/>
</dbReference>
<gene>
    <name evidence="2" type="ORF">P5673_016519</name>
</gene>
<dbReference type="GO" id="GO:0042446">
    <property type="term" value="P:hormone biosynthetic process"/>
    <property type="evidence" value="ECO:0007669"/>
    <property type="project" value="UniProtKB-KW"/>
</dbReference>
<accession>A0AAD9QGJ4</accession>
<dbReference type="GO" id="GO:0004800">
    <property type="term" value="F:thyroxine 5'-deiodinase activity"/>
    <property type="evidence" value="ECO:0007669"/>
    <property type="project" value="InterPro"/>
</dbReference>
<dbReference type="PANTHER" id="PTHR11781:SF24">
    <property type="entry name" value="IODOTHYRONINE DEIODINASE"/>
    <property type="match status" value="1"/>
</dbReference>
<comment type="similarity">
    <text evidence="1">Belongs to the iodothyronine deiodinase family.</text>
</comment>
<keyword evidence="1" id="KW-0893">Thyroid hormones biosynthesis</keyword>
<reference evidence="2" key="1">
    <citation type="journal article" date="2023" name="G3 (Bethesda)">
        <title>Whole genome assembly and annotation of the endangered Caribbean coral Acropora cervicornis.</title>
        <authorList>
            <person name="Selwyn J.D."/>
            <person name="Vollmer S.V."/>
        </authorList>
    </citation>
    <scope>NUCLEOTIDE SEQUENCE</scope>
    <source>
        <strain evidence="2">K2</strain>
    </source>
</reference>
<protein>
    <recommendedName>
        <fullName evidence="1">Iodothyronine deiodinase</fullName>
    </recommendedName>
</protein>
<dbReference type="SUPFAM" id="SSF52833">
    <property type="entry name" value="Thioredoxin-like"/>
    <property type="match status" value="1"/>
</dbReference>
<dbReference type="PIRSF" id="PIRSF001330">
    <property type="entry name" value="IOD"/>
    <property type="match status" value="1"/>
</dbReference>
<dbReference type="InterPro" id="IPR000643">
    <property type="entry name" value="Iodothyronine_deiodinase"/>
</dbReference>
<sequence>MQLSSWRGVRRSKMFIVIKMIQRLLIYSFLVVVFALGWLLKAFPVFKSVVSLAMCKITDTSLPAEIYWDSLFSWKMLQNVYHCLLIDINKRVKLGSKAYNSPVVSIEGRHCHRLLDFSRANRPLVINFGSSTCPVFMEMLRRYRHLRDQFSKVADFAVVYIEEAHPEDGWAFKGTSDIPMHRTLEERCIAAQKMASSVDLSGFHVTVDTMLNGANIAYGAIPIRLYIVQDRRVAYQGGAGPLFYRMHEVSEWLQKYREKLSRSDERIRDRG</sequence>
<comment type="caution">
    <text evidence="2">The sequence shown here is derived from an EMBL/GenBank/DDBJ whole genome shotgun (WGS) entry which is preliminary data.</text>
</comment>
<dbReference type="EMBL" id="JARQWQ010000035">
    <property type="protein sequence ID" value="KAK2560739.1"/>
    <property type="molecule type" value="Genomic_DNA"/>
</dbReference>
<dbReference type="AlphaFoldDB" id="A0AAD9QGJ4"/>
<dbReference type="GO" id="GO:0042403">
    <property type="term" value="P:thyroid hormone metabolic process"/>
    <property type="evidence" value="ECO:0007669"/>
    <property type="project" value="TreeGrafter"/>
</dbReference>
<dbReference type="PANTHER" id="PTHR11781">
    <property type="entry name" value="IODOTHYRONINE DEIODINASE"/>
    <property type="match status" value="1"/>
</dbReference>
<keyword evidence="1" id="KW-0712">Selenocysteine</keyword>
<dbReference type="Proteomes" id="UP001249851">
    <property type="component" value="Unassembled WGS sequence"/>
</dbReference>
<keyword evidence="1" id="KW-0560">Oxidoreductase</keyword>
<comment type="function">
    <text evidence="1">Responsible for the deiodination of T4 (3,5,3',5'-tetraiodothyronine).</text>
</comment>